<comment type="caution">
    <text evidence="11">The sequence shown here is derived from an EMBL/GenBank/DDBJ whole genome shotgun (WGS) entry which is preliminary data.</text>
</comment>
<dbReference type="EMBL" id="JJRY01000046">
    <property type="protein sequence ID" value="KEF35863.1"/>
    <property type="molecule type" value="Genomic_DNA"/>
</dbReference>
<keyword evidence="10" id="KW-0813">Transport</keyword>
<feature type="binding site" evidence="10">
    <location>
        <position position="72"/>
    </location>
    <ligand>
        <name>Na(+)</name>
        <dbReference type="ChEBI" id="CHEBI:29101"/>
        <note>structural</note>
    </ligand>
</feature>
<comment type="similarity">
    <text evidence="7 10">Belongs to the fluoride channel Fluc/FEX (TC 1.A.43) family.</text>
</comment>
<keyword evidence="5 10" id="KW-0472">Membrane</keyword>
<organism evidence="11 12">
    <name type="scientific">Schinkia azotoformans MEV2011</name>
    <dbReference type="NCBI Taxonomy" id="1348973"/>
    <lineage>
        <taxon>Bacteria</taxon>
        <taxon>Bacillati</taxon>
        <taxon>Bacillota</taxon>
        <taxon>Bacilli</taxon>
        <taxon>Bacillales</taxon>
        <taxon>Bacillaceae</taxon>
        <taxon>Calidifontibacillus/Schinkia group</taxon>
        <taxon>Schinkia</taxon>
    </lineage>
</organism>
<evidence type="ECO:0000256" key="5">
    <source>
        <dbReference type="ARBA" id="ARBA00023136"/>
    </source>
</evidence>
<comment type="subcellular location">
    <subcellularLocation>
        <location evidence="1 10">Cell membrane</location>
        <topology evidence="1 10">Multi-pass membrane protein</topology>
    </subcellularLocation>
</comment>
<feature type="transmembrane region" description="Helical" evidence="10">
    <location>
        <begin position="61"/>
        <end position="80"/>
    </location>
</feature>
<sequence>MQILLVMIGGFLGAIGRFSVGEWFNPNQGFPFGTLLVNLIGCFLLGWLLTFMSRRSKNYSYLTLFLGTGVIGSFTTFSTFSVETIQLFKQGLVVLGLLYVLISIFFGLLLAYLGSKLA</sequence>
<dbReference type="GO" id="GO:0140114">
    <property type="term" value="P:cellular detoxification of fluoride"/>
    <property type="evidence" value="ECO:0007669"/>
    <property type="project" value="UniProtKB-UniRule"/>
</dbReference>
<dbReference type="GO" id="GO:0062054">
    <property type="term" value="F:fluoride channel activity"/>
    <property type="evidence" value="ECO:0007669"/>
    <property type="project" value="UniProtKB-UniRule"/>
</dbReference>
<evidence type="ECO:0000256" key="1">
    <source>
        <dbReference type="ARBA" id="ARBA00004651"/>
    </source>
</evidence>
<keyword evidence="10" id="KW-0406">Ion transport</keyword>
<proteinExistence type="inferred from homology"/>
<dbReference type="GO" id="GO:0005886">
    <property type="term" value="C:plasma membrane"/>
    <property type="evidence" value="ECO:0007669"/>
    <property type="project" value="UniProtKB-SubCell"/>
</dbReference>
<dbReference type="Pfam" id="PF02537">
    <property type="entry name" value="CRCB"/>
    <property type="match status" value="1"/>
</dbReference>
<evidence type="ECO:0000313" key="12">
    <source>
        <dbReference type="Proteomes" id="UP000027936"/>
    </source>
</evidence>
<dbReference type="OrthoDB" id="9799631at2"/>
<evidence type="ECO:0000256" key="7">
    <source>
        <dbReference type="ARBA" id="ARBA00035120"/>
    </source>
</evidence>
<evidence type="ECO:0000256" key="2">
    <source>
        <dbReference type="ARBA" id="ARBA00022475"/>
    </source>
</evidence>
<evidence type="ECO:0000256" key="10">
    <source>
        <dbReference type="HAMAP-Rule" id="MF_00454"/>
    </source>
</evidence>
<comment type="activity regulation">
    <text evidence="10">Na(+) is not transported, but it plays an essential structural role and its presence is essential for fluoride channel function.</text>
</comment>
<dbReference type="PANTHER" id="PTHR28259">
    <property type="entry name" value="FLUORIDE EXPORT PROTEIN 1-RELATED"/>
    <property type="match status" value="1"/>
</dbReference>
<name>A0A072NG00_SCHAZ</name>
<evidence type="ECO:0000256" key="9">
    <source>
        <dbReference type="ARBA" id="ARBA00049940"/>
    </source>
</evidence>
<keyword evidence="4 10" id="KW-1133">Transmembrane helix</keyword>
<dbReference type="RefSeq" id="WP_035199085.1">
    <property type="nucleotide sequence ID" value="NZ_JJRY01000046.1"/>
</dbReference>
<gene>
    <name evidence="10" type="primary">fluC</name>
    <name evidence="10" type="synonym">crcB</name>
    <name evidence="11" type="ORF">M670_04980</name>
</gene>
<keyword evidence="3 10" id="KW-0812">Transmembrane</keyword>
<comment type="catalytic activity">
    <reaction evidence="8">
        <text>fluoride(in) = fluoride(out)</text>
        <dbReference type="Rhea" id="RHEA:76159"/>
        <dbReference type="ChEBI" id="CHEBI:17051"/>
    </reaction>
    <physiologicalReaction direction="left-to-right" evidence="8">
        <dbReference type="Rhea" id="RHEA:76160"/>
    </physiologicalReaction>
</comment>
<evidence type="ECO:0000256" key="6">
    <source>
        <dbReference type="ARBA" id="ARBA00023303"/>
    </source>
</evidence>
<accession>A0A072NG00</accession>
<evidence type="ECO:0000313" key="11">
    <source>
        <dbReference type="EMBL" id="KEF35863.1"/>
    </source>
</evidence>
<keyword evidence="10" id="KW-0915">Sodium</keyword>
<evidence type="ECO:0000256" key="8">
    <source>
        <dbReference type="ARBA" id="ARBA00035585"/>
    </source>
</evidence>
<keyword evidence="10" id="KW-0479">Metal-binding</keyword>
<evidence type="ECO:0000256" key="3">
    <source>
        <dbReference type="ARBA" id="ARBA00022692"/>
    </source>
</evidence>
<keyword evidence="2 10" id="KW-1003">Cell membrane</keyword>
<comment type="function">
    <text evidence="9 10">Fluoride-specific ion channel. Important for reducing fluoride concentration in the cell, thus reducing its toxicity.</text>
</comment>
<dbReference type="HAMAP" id="MF_00454">
    <property type="entry name" value="FluC"/>
    <property type="match status" value="1"/>
</dbReference>
<keyword evidence="6 10" id="KW-0407">Ion channel</keyword>
<dbReference type="GeneID" id="89469761"/>
<protein>
    <recommendedName>
        <fullName evidence="10">Fluoride-specific ion channel FluC</fullName>
    </recommendedName>
</protein>
<dbReference type="PANTHER" id="PTHR28259:SF1">
    <property type="entry name" value="FLUORIDE EXPORT PROTEIN 1-RELATED"/>
    <property type="match status" value="1"/>
</dbReference>
<dbReference type="InterPro" id="IPR003691">
    <property type="entry name" value="FluC"/>
</dbReference>
<dbReference type="Proteomes" id="UP000027936">
    <property type="component" value="Unassembled WGS sequence"/>
</dbReference>
<feature type="binding site" evidence="10">
    <location>
        <position position="75"/>
    </location>
    <ligand>
        <name>Na(+)</name>
        <dbReference type="ChEBI" id="CHEBI:29101"/>
        <note>structural</note>
    </ligand>
</feature>
<dbReference type="GO" id="GO:0046872">
    <property type="term" value="F:metal ion binding"/>
    <property type="evidence" value="ECO:0007669"/>
    <property type="project" value="UniProtKB-KW"/>
</dbReference>
<evidence type="ECO:0000256" key="4">
    <source>
        <dbReference type="ARBA" id="ARBA00022989"/>
    </source>
</evidence>
<dbReference type="AlphaFoldDB" id="A0A072NG00"/>
<dbReference type="NCBIfam" id="TIGR00494">
    <property type="entry name" value="crcB"/>
    <property type="match status" value="1"/>
</dbReference>
<feature type="transmembrane region" description="Helical" evidence="10">
    <location>
        <begin position="29"/>
        <end position="49"/>
    </location>
</feature>
<reference evidence="11 12" key="1">
    <citation type="submission" date="2014-04" db="EMBL/GenBank/DDBJ databases">
        <title>Draft genome sequence of Bacillus azotoformans MEV2011, a (co-) denitrifying strain unable to grow in the presence of oxygen.</title>
        <authorList>
            <person name="Nielsen M."/>
            <person name="Schreiber L."/>
            <person name="Finster K."/>
            <person name="Schramm A."/>
        </authorList>
    </citation>
    <scope>NUCLEOTIDE SEQUENCE [LARGE SCALE GENOMIC DNA]</scope>
    <source>
        <strain evidence="11 12">MEV2011</strain>
    </source>
</reference>
<feature type="transmembrane region" description="Helical" evidence="10">
    <location>
        <begin position="92"/>
        <end position="113"/>
    </location>
</feature>
<dbReference type="PATRIC" id="fig|1348973.3.peg.4831"/>